<dbReference type="eggNOG" id="COG2020">
    <property type="taxonomic scope" value="Bacteria"/>
</dbReference>
<reference evidence="6 7" key="1">
    <citation type="journal article" date="2012" name="BMC Genomics">
        <title>Genome-guided analysis of physiological and morphological traits of the fermentative acetate oxidizer Thermacetogenium phaeum.</title>
        <authorList>
            <person name="Oehler D."/>
            <person name="Poehlein A."/>
            <person name="Leimbach A."/>
            <person name="Muller N."/>
            <person name="Daniel R."/>
            <person name="Gottschalk G."/>
            <person name="Schink B."/>
        </authorList>
    </citation>
    <scope>NUCLEOTIDE SEQUENCE [LARGE SCALE GENOMIC DNA]</scope>
    <source>
        <strain evidence="7">ATCC BAA-254 / DSM 26808 / PB</strain>
    </source>
</reference>
<proteinExistence type="predicted"/>
<dbReference type="CDD" id="cd05403">
    <property type="entry name" value="NT_KNTase_like"/>
    <property type="match status" value="1"/>
</dbReference>
<dbReference type="Proteomes" id="UP000000467">
    <property type="component" value="Chromosome"/>
</dbReference>
<dbReference type="Pfam" id="PF04191">
    <property type="entry name" value="PEMT"/>
    <property type="match status" value="1"/>
</dbReference>
<feature type="domain" description="Polymerase nucleotidyl transferase" evidence="5">
    <location>
        <begin position="139"/>
        <end position="186"/>
    </location>
</feature>
<dbReference type="STRING" id="1089553.Tph_c03020"/>
<dbReference type="PANTHER" id="PTHR12714:SF9">
    <property type="entry name" value="PROTEIN-S-ISOPRENYLCYSTEINE O-METHYLTRANSFERASE"/>
    <property type="match status" value="1"/>
</dbReference>
<evidence type="ECO:0000256" key="2">
    <source>
        <dbReference type="ARBA" id="ARBA00022692"/>
    </source>
</evidence>
<dbReference type="InterPro" id="IPR002934">
    <property type="entry name" value="Polymerase_NTP_transf_dom"/>
</dbReference>
<dbReference type="eggNOG" id="COG1708">
    <property type="taxonomic scope" value="Bacteria"/>
</dbReference>
<dbReference type="PANTHER" id="PTHR12714">
    <property type="entry name" value="PROTEIN-S ISOPRENYLCYSTEINE O-METHYLTRANSFERASE"/>
    <property type="match status" value="1"/>
</dbReference>
<dbReference type="InterPro" id="IPR007318">
    <property type="entry name" value="Phopholipid_MeTrfase"/>
</dbReference>
<dbReference type="SUPFAM" id="SSF81301">
    <property type="entry name" value="Nucleotidyltransferase"/>
    <property type="match status" value="1"/>
</dbReference>
<gene>
    <name evidence="6" type="ordered locus">Tph_c03020</name>
</gene>
<evidence type="ECO:0000259" key="5">
    <source>
        <dbReference type="Pfam" id="PF01909"/>
    </source>
</evidence>
<keyword evidence="7" id="KW-1185">Reference proteome</keyword>
<name>K4LR23_THEPS</name>
<dbReference type="HOGENOM" id="CLU_1209336_0_0_9"/>
<evidence type="ECO:0000256" key="4">
    <source>
        <dbReference type="ARBA" id="ARBA00023136"/>
    </source>
</evidence>
<keyword evidence="4" id="KW-0472">Membrane</keyword>
<dbReference type="EC" id="2.7.-.-" evidence="6"/>
<comment type="subcellular location">
    <subcellularLocation>
        <location evidence="1">Endomembrane system</location>
        <topology evidence="1">Multi-pass membrane protein</topology>
    </subcellularLocation>
</comment>
<keyword evidence="3" id="KW-1133">Transmembrane helix</keyword>
<dbReference type="GO" id="GO:0016779">
    <property type="term" value="F:nucleotidyltransferase activity"/>
    <property type="evidence" value="ECO:0007669"/>
    <property type="project" value="InterPro"/>
</dbReference>
<evidence type="ECO:0000256" key="1">
    <source>
        <dbReference type="ARBA" id="ARBA00004127"/>
    </source>
</evidence>
<dbReference type="AlphaFoldDB" id="K4LR23"/>
<dbReference type="OrthoDB" id="160408at2"/>
<evidence type="ECO:0000313" key="7">
    <source>
        <dbReference type="Proteomes" id="UP000000467"/>
    </source>
</evidence>
<dbReference type="Gene3D" id="3.30.460.10">
    <property type="entry name" value="Beta Polymerase, domain 2"/>
    <property type="match status" value="1"/>
</dbReference>
<keyword evidence="6" id="KW-0808">Transferase</keyword>
<dbReference type="Gene3D" id="1.20.120.1630">
    <property type="match status" value="1"/>
</dbReference>
<sequence>MVTSGPFRFSRNPMYLGMLIWLLGMPVLLGTLSTSLFPVLFFLVANFFIIIPLEERSMEQQFGERYLDYEQLFGGGSEIEKRPRPAAMVWVVGVCGKLLARAGKFLLGGWFLVDAAKLAEERERHVALLRSEVARLTGELQRLGAQKIVLFGSMARGRLDLFTDVDLLVVMDSELPFVERSGWVYRELRPRVDADIFVYTEEEFETLKDGVFLRRALAEGVVLYEKKPS</sequence>
<dbReference type="GO" id="GO:0012505">
    <property type="term" value="C:endomembrane system"/>
    <property type="evidence" value="ECO:0007669"/>
    <property type="project" value="UniProtKB-SubCell"/>
</dbReference>
<accession>K4LR23</accession>
<protein>
    <submittedName>
        <fullName evidence="6">Putative nucleotidyltransferase</fullName>
        <ecNumber evidence="6">2.7.-.-</ecNumber>
    </submittedName>
</protein>
<dbReference type="InterPro" id="IPR043519">
    <property type="entry name" value="NT_sf"/>
</dbReference>
<evidence type="ECO:0000256" key="3">
    <source>
        <dbReference type="ARBA" id="ARBA00022989"/>
    </source>
</evidence>
<evidence type="ECO:0000313" key="6">
    <source>
        <dbReference type="EMBL" id="AFV10549.1"/>
    </source>
</evidence>
<organism evidence="6 7">
    <name type="scientific">Thermacetogenium phaeum (strain ATCC BAA-254 / DSM 26808 / PB)</name>
    <dbReference type="NCBI Taxonomy" id="1089553"/>
    <lineage>
        <taxon>Bacteria</taxon>
        <taxon>Bacillati</taxon>
        <taxon>Bacillota</taxon>
        <taxon>Clostridia</taxon>
        <taxon>Thermoanaerobacterales</taxon>
        <taxon>Thermoanaerobacteraceae</taxon>
        <taxon>Thermacetogenium</taxon>
    </lineage>
</organism>
<dbReference type="Pfam" id="PF01909">
    <property type="entry name" value="NTP_transf_2"/>
    <property type="match status" value="1"/>
</dbReference>
<dbReference type="KEGG" id="tpz:Tph_c03020"/>
<keyword evidence="2" id="KW-0812">Transmembrane</keyword>
<dbReference type="EMBL" id="CP003732">
    <property type="protein sequence ID" value="AFV10549.1"/>
    <property type="molecule type" value="Genomic_DNA"/>
</dbReference>